<reference evidence="3" key="1">
    <citation type="submission" date="2016-11" db="EMBL/GenBank/DDBJ databases">
        <authorList>
            <person name="Guldener U."/>
        </authorList>
    </citation>
    <scope>NUCLEOTIDE SEQUENCE [LARGE SCALE GENOMIC DNA]</scope>
</reference>
<dbReference type="VEuPathDB" id="FungiDB:HGUI_02645"/>
<protein>
    <recommendedName>
        <fullName evidence="1">GP-PDE domain-containing protein</fullName>
    </recommendedName>
</protein>
<dbReference type="InterPro" id="IPR017946">
    <property type="entry name" value="PLC-like_Pdiesterase_TIM-brl"/>
</dbReference>
<dbReference type="GO" id="GO:0008081">
    <property type="term" value="F:phosphoric diester hydrolase activity"/>
    <property type="evidence" value="ECO:0007669"/>
    <property type="project" value="InterPro"/>
</dbReference>
<dbReference type="GO" id="GO:0006629">
    <property type="term" value="P:lipid metabolic process"/>
    <property type="evidence" value="ECO:0007669"/>
    <property type="project" value="InterPro"/>
</dbReference>
<keyword evidence="3" id="KW-1185">Reference proteome</keyword>
<dbReference type="PANTHER" id="PTHR43805:SF1">
    <property type="entry name" value="GP-PDE DOMAIN-CONTAINING PROTEIN"/>
    <property type="match status" value="1"/>
</dbReference>
<evidence type="ECO:0000259" key="1">
    <source>
        <dbReference type="PROSITE" id="PS51704"/>
    </source>
</evidence>
<dbReference type="InterPro" id="IPR030395">
    <property type="entry name" value="GP_PDE_dom"/>
</dbReference>
<feature type="domain" description="GP-PDE" evidence="1">
    <location>
        <begin position="5"/>
        <end position="255"/>
    </location>
</feature>
<organism evidence="2 3">
    <name type="scientific">Hanseniaspora guilliermondii</name>
    <dbReference type="NCBI Taxonomy" id="56406"/>
    <lineage>
        <taxon>Eukaryota</taxon>
        <taxon>Fungi</taxon>
        <taxon>Dikarya</taxon>
        <taxon>Ascomycota</taxon>
        <taxon>Saccharomycotina</taxon>
        <taxon>Saccharomycetes</taxon>
        <taxon>Saccharomycodales</taxon>
        <taxon>Saccharomycodaceae</taxon>
        <taxon>Hanseniaspora</taxon>
    </lineage>
</organism>
<accession>A0A1L0CNH6</accession>
<dbReference type="Gene3D" id="3.20.20.190">
    <property type="entry name" value="Phosphatidylinositol (PI) phosphodiesterase"/>
    <property type="match status" value="1"/>
</dbReference>
<dbReference type="PANTHER" id="PTHR43805">
    <property type="entry name" value="GLYCEROPHOSPHORYL DIESTER PHOSPHODIESTERASE"/>
    <property type="match status" value="1"/>
</dbReference>
<gene>
    <name evidence="2" type="ORF">HGUI_02645</name>
</gene>
<proteinExistence type="predicted"/>
<dbReference type="Proteomes" id="UP000183365">
    <property type="component" value="Unassembled WGS sequence"/>
</dbReference>
<sequence>MSLNIEIMGHRGNKQFCDLKNSDPSYIRENSLEAFYYSLIEKQSCHYIETDLRLTKDKKIVIIHDNDLRRCYNIDIGCNIDQAESSLLIEHGVPTFKQFIDWYLYTYGKDKKVILDIKAVVPIEILLYVEKEILEQVKDKDLLMKIQASFVLGLWLPTQSSYIEENCPLLAKFGKINITLSTSKFINNFYKPDFGIIGCSMHYLNTWDKSSIVPLFEFLKANKDIYNNDHKFLIILWTVNDLNTVNQTLKLIKDTILETPDFDGFNTLKIALCTDNPDLMYETYVLEDIFNKSKYNLSLSNFEINRKIWGFKFVAYLLYSKWFRYEVMGFSFMNLCRKITGI</sequence>
<dbReference type="EMBL" id="FQNF01000050">
    <property type="protein sequence ID" value="SGZ40445.1"/>
    <property type="molecule type" value="Genomic_DNA"/>
</dbReference>
<evidence type="ECO:0000313" key="2">
    <source>
        <dbReference type="EMBL" id="SGZ40445.1"/>
    </source>
</evidence>
<dbReference type="PROSITE" id="PS51704">
    <property type="entry name" value="GP_PDE"/>
    <property type="match status" value="1"/>
</dbReference>
<dbReference type="OrthoDB" id="1058301at2759"/>
<dbReference type="SUPFAM" id="SSF51695">
    <property type="entry name" value="PLC-like phosphodiesterases"/>
    <property type="match status" value="1"/>
</dbReference>
<evidence type="ECO:0000313" key="3">
    <source>
        <dbReference type="Proteomes" id="UP000183365"/>
    </source>
</evidence>
<dbReference type="AlphaFoldDB" id="A0A1L0CNH6"/>
<dbReference type="Pfam" id="PF03009">
    <property type="entry name" value="GDPD"/>
    <property type="match status" value="1"/>
</dbReference>
<name>A0A1L0CNH6_9ASCO</name>